<keyword evidence="4" id="KW-0456">Lyase</keyword>
<dbReference type="PANTHER" id="PTHR43715">
    <property type="entry name" value="GDP-MANNOSE 4,6-DEHYDRATASE"/>
    <property type="match status" value="1"/>
</dbReference>
<dbReference type="PANTHER" id="PTHR43715:SF1">
    <property type="entry name" value="GDP-MANNOSE 4,6 DEHYDRATASE"/>
    <property type="match status" value="1"/>
</dbReference>
<dbReference type="InterPro" id="IPR006368">
    <property type="entry name" value="GDP_Man_deHydtase"/>
</dbReference>
<accession>A0ABN7UQ05</accession>
<dbReference type="InterPro" id="IPR016040">
    <property type="entry name" value="NAD(P)-bd_dom"/>
</dbReference>
<comment type="cofactor">
    <cofactor evidence="1">
        <name>NADP(+)</name>
        <dbReference type="ChEBI" id="CHEBI:58349"/>
    </cofactor>
</comment>
<dbReference type="CDD" id="cd05260">
    <property type="entry name" value="GDP_MD_SDR_e"/>
    <property type="match status" value="1"/>
</dbReference>
<evidence type="ECO:0000256" key="2">
    <source>
        <dbReference type="ARBA" id="ARBA00009263"/>
    </source>
</evidence>
<evidence type="ECO:0000256" key="3">
    <source>
        <dbReference type="ARBA" id="ARBA00011989"/>
    </source>
</evidence>
<evidence type="ECO:0000313" key="7">
    <source>
        <dbReference type="Proteomes" id="UP000789901"/>
    </source>
</evidence>
<evidence type="ECO:0000313" key="6">
    <source>
        <dbReference type="EMBL" id="CAG8640199.1"/>
    </source>
</evidence>
<reference evidence="6 7" key="1">
    <citation type="submission" date="2021-06" db="EMBL/GenBank/DDBJ databases">
        <authorList>
            <person name="Kallberg Y."/>
            <person name="Tangrot J."/>
            <person name="Rosling A."/>
        </authorList>
    </citation>
    <scope>NUCLEOTIDE SEQUENCE [LARGE SCALE GENOMIC DNA]</scope>
    <source>
        <strain evidence="6 7">120-4 pot B 10/14</strain>
    </source>
</reference>
<dbReference type="Proteomes" id="UP000789901">
    <property type="component" value="Unassembled WGS sequence"/>
</dbReference>
<dbReference type="SUPFAM" id="SSF51735">
    <property type="entry name" value="NAD(P)-binding Rossmann-fold domains"/>
    <property type="match status" value="1"/>
</dbReference>
<dbReference type="HAMAP" id="MF_00955">
    <property type="entry name" value="GDP_Man_dehydratase"/>
    <property type="match status" value="1"/>
</dbReference>
<dbReference type="Pfam" id="PF16363">
    <property type="entry name" value="GDP_Man_Dehyd"/>
    <property type="match status" value="1"/>
</dbReference>
<evidence type="ECO:0000259" key="5">
    <source>
        <dbReference type="Pfam" id="PF16363"/>
    </source>
</evidence>
<gene>
    <name evidence="6" type="ORF">GMARGA_LOCUS8802</name>
</gene>
<evidence type="ECO:0000256" key="1">
    <source>
        <dbReference type="ARBA" id="ARBA00001937"/>
    </source>
</evidence>
<dbReference type="NCBIfam" id="TIGR01472">
    <property type="entry name" value="gmd"/>
    <property type="match status" value="1"/>
</dbReference>
<protein>
    <recommendedName>
        <fullName evidence="3">GDP-mannose 4,6-dehydratase</fullName>
        <ecNumber evidence="3">4.2.1.47</ecNumber>
    </recommendedName>
</protein>
<evidence type="ECO:0000256" key="4">
    <source>
        <dbReference type="ARBA" id="ARBA00023239"/>
    </source>
</evidence>
<dbReference type="EC" id="4.2.1.47" evidence="3"/>
<name>A0ABN7UQ05_GIGMA</name>
<comment type="similarity">
    <text evidence="2">Belongs to the NAD(P)-dependent epimerase/dehydratase family. GDP-mannose 4,6-dehydratase subfamily.</text>
</comment>
<proteinExistence type="inferred from homology"/>
<dbReference type="InterPro" id="IPR036291">
    <property type="entry name" value="NAD(P)-bd_dom_sf"/>
</dbReference>
<dbReference type="Gene3D" id="3.40.50.720">
    <property type="entry name" value="NAD(P)-binding Rossmann-like Domain"/>
    <property type="match status" value="1"/>
</dbReference>
<organism evidence="6 7">
    <name type="scientific">Gigaspora margarita</name>
    <dbReference type="NCBI Taxonomy" id="4874"/>
    <lineage>
        <taxon>Eukaryota</taxon>
        <taxon>Fungi</taxon>
        <taxon>Fungi incertae sedis</taxon>
        <taxon>Mucoromycota</taxon>
        <taxon>Glomeromycotina</taxon>
        <taxon>Glomeromycetes</taxon>
        <taxon>Diversisporales</taxon>
        <taxon>Gigasporaceae</taxon>
        <taxon>Gigaspora</taxon>
    </lineage>
</organism>
<keyword evidence="7" id="KW-1185">Reference proteome</keyword>
<dbReference type="Gene3D" id="3.90.25.10">
    <property type="entry name" value="UDP-galactose 4-epimerase, domain 1"/>
    <property type="match status" value="1"/>
</dbReference>
<dbReference type="EMBL" id="CAJVQB010004585">
    <property type="protein sequence ID" value="CAG8640199.1"/>
    <property type="molecule type" value="Genomic_DNA"/>
</dbReference>
<feature type="domain" description="NAD(P)-binding" evidence="5">
    <location>
        <begin position="28"/>
        <end position="357"/>
    </location>
</feature>
<comment type="caution">
    <text evidence="6">The sequence shown here is derived from an EMBL/GenBank/DDBJ whole genome shotgun (WGS) entry which is preliminary data.</text>
</comment>
<sequence length="398" mass="45016">MSGTVVSPDVLKVLSLSPEEYRKRKVALITGITGQDGSYLTELLLSKGYTVHGLIRRSSSFNTGRISHLYKDQHERPKMVLHYGDLTDSTNLVHIVSQVLPTEIYNLGAQSHVKVSFDMAEYTGDVDGLGTLRLLDAIRTVGLTNHVRFYQASTSELYGKVVETPQSETTPFYPRSPYGVAKLYAYWIVVNYREAYNMYACNGILFNHESPRRGRTFVTRKISRAVAEIHLGKQECLWLGNIDAKRDWGHAKDYVEGMWLMLQQECPDDFVLATGETHTVREFVEKSFAVINKSIVWEGNGENLVGREKDTNIIRVRVDPKYFRPTEVDLLLGNPEKANKQLGWKRKVDFDSLVKEMVLADIEVNNEHTEIYISHAQNDGPNLFAAPVNKCTNANLPG</sequence>